<feature type="transmembrane region" description="Helical" evidence="11">
    <location>
        <begin position="101"/>
        <end position="121"/>
    </location>
</feature>
<feature type="transmembrane region" description="Helical" evidence="11">
    <location>
        <begin position="39"/>
        <end position="61"/>
    </location>
</feature>
<organism evidence="13 14">
    <name type="scientific">Luteimonas granuli</name>
    <dbReference type="NCBI Taxonomy" id="1176533"/>
    <lineage>
        <taxon>Bacteria</taxon>
        <taxon>Pseudomonadati</taxon>
        <taxon>Pseudomonadota</taxon>
        <taxon>Gammaproteobacteria</taxon>
        <taxon>Lysobacterales</taxon>
        <taxon>Lysobacteraceae</taxon>
        <taxon>Luteimonas</taxon>
    </lineage>
</organism>
<evidence type="ECO:0000256" key="2">
    <source>
        <dbReference type="ARBA" id="ARBA00022475"/>
    </source>
</evidence>
<keyword evidence="10 11" id="KW-0472">Membrane</keyword>
<dbReference type="GO" id="GO:0022857">
    <property type="term" value="F:transmembrane transporter activity"/>
    <property type="evidence" value="ECO:0007669"/>
    <property type="project" value="InterPro"/>
</dbReference>
<dbReference type="GO" id="GO:0005886">
    <property type="term" value="C:plasma membrane"/>
    <property type="evidence" value="ECO:0007669"/>
    <property type="project" value="UniProtKB-SubCell"/>
</dbReference>
<accession>A0A518N368</accession>
<evidence type="ECO:0000256" key="8">
    <source>
        <dbReference type="ARBA" id="ARBA00022989"/>
    </source>
</evidence>
<dbReference type="AlphaFoldDB" id="A0A518N368"/>
<dbReference type="EMBL" id="CP042218">
    <property type="protein sequence ID" value="QDW66334.1"/>
    <property type="molecule type" value="Genomic_DNA"/>
</dbReference>
<keyword evidence="9" id="KW-0443">Lipid metabolism</keyword>
<gene>
    <name evidence="13" type="ORF">FPZ22_05020</name>
</gene>
<evidence type="ECO:0000313" key="14">
    <source>
        <dbReference type="Proteomes" id="UP000316584"/>
    </source>
</evidence>
<evidence type="ECO:0000256" key="9">
    <source>
        <dbReference type="ARBA" id="ARBA00023098"/>
    </source>
</evidence>
<comment type="subcellular location">
    <subcellularLocation>
        <location evidence="1">Cell membrane</location>
        <topology evidence="1">Multi-pass membrane protein</topology>
    </subcellularLocation>
</comment>
<dbReference type="InterPro" id="IPR000390">
    <property type="entry name" value="Small_drug/metabolite_transptr"/>
</dbReference>
<dbReference type="GO" id="GO:0009245">
    <property type="term" value="P:lipid A biosynthetic process"/>
    <property type="evidence" value="ECO:0007669"/>
    <property type="project" value="UniProtKB-KW"/>
</dbReference>
<keyword evidence="14" id="KW-1185">Reference proteome</keyword>
<dbReference type="PANTHER" id="PTHR30561">
    <property type="entry name" value="SMR FAMILY PROTON-DEPENDENT DRUG EFFLUX TRANSPORTER SUGE"/>
    <property type="match status" value="1"/>
</dbReference>
<reference evidence="13 14" key="1">
    <citation type="submission" date="2019-07" db="EMBL/GenBank/DDBJ databases">
        <title>Full genome sequence of Luteimonas sp. Gr-4.</title>
        <authorList>
            <person name="Im W.-T."/>
        </authorList>
    </citation>
    <scope>NUCLEOTIDE SEQUENCE [LARGE SCALE GENOMIC DNA]</scope>
    <source>
        <strain evidence="13 14">Gr-4</strain>
    </source>
</reference>
<dbReference type="InterPro" id="IPR037185">
    <property type="entry name" value="EmrE-like"/>
</dbReference>
<keyword evidence="7" id="KW-0448">Lipopolysaccharide biosynthesis</keyword>
<dbReference type="KEGG" id="lug:FPZ22_05020"/>
<dbReference type="GO" id="GO:0009103">
    <property type="term" value="P:lipopolysaccharide biosynthetic process"/>
    <property type="evidence" value="ECO:0007669"/>
    <property type="project" value="UniProtKB-KW"/>
</dbReference>
<evidence type="ECO:0000259" key="12">
    <source>
        <dbReference type="Pfam" id="PF00892"/>
    </source>
</evidence>
<dbReference type="InterPro" id="IPR000620">
    <property type="entry name" value="EamA_dom"/>
</dbReference>
<evidence type="ECO:0000256" key="11">
    <source>
        <dbReference type="SAM" id="Phobius"/>
    </source>
</evidence>
<evidence type="ECO:0000256" key="5">
    <source>
        <dbReference type="ARBA" id="ARBA00022556"/>
    </source>
</evidence>
<dbReference type="Pfam" id="PF00892">
    <property type="entry name" value="EamA"/>
    <property type="match status" value="1"/>
</dbReference>
<keyword evidence="5" id="KW-0441">Lipid A biosynthesis</keyword>
<dbReference type="Proteomes" id="UP000316584">
    <property type="component" value="Chromosome"/>
</dbReference>
<sequence>MIVYLLVLLTTLCTIGGQLILKRAVTDLKPLMAQGPIEFLWGAALSPMVYAALALQVLGYVSWMFVISREKLSIAFALSGSTFYLLMAAASWYFFGERLGQAQWLGLVLISVGVVLVTAAAQPGSPG</sequence>
<protein>
    <submittedName>
        <fullName evidence="13">EamA family transporter</fullName>
    </submittedName>
</protein>
<keyword evidence="2" id="KW-1003">Cell membrane</keyword>
<dbReference type="Gene3D" id="1.10.3730.20">
    <property type="match status" value="1"/>
</dbReference>
<feature type="transmembrane region" description="Helical" evidence="11">
    <location>
        <begin position="73"/>
        <end position="95"/>
    </location>
</feature>
<feature type="domain" description="EamA" evidence="12">
    <location>
        <begin position="46"/>
        <end position="118"/>
    </location>
</feature>
<dbReference type="PANTHER" id="PTHR30561:SF9">
    <property type="entry name" value="4-AMINO-4-DEOXY-L-ARABINOSE-PHOSPHOUNDECAPRENOL FLIPPASE SUBUNIT ARNF-RELATED"/>
    <property type="match status" value="1"/>
</dbReference>
<evidence type="ECO:0000313" key="13">
    <source>
        <dbReference type="EMBL" id="QDW66334.1"/>
    </source>
</evidence>
<keyword evidence="3" id="KW-0444">Lipid biosynthesis</keyword>
<name>A0A518N368_9GAMM</name>
<keyword evidence="6 11" id="KW-0812">Transmembrane</keyword>
<evidence type="ECO:0000256" key="10">
    <source>
        <dbReference type="ARBA" id="ARBA00023136"/>
    </source>
</evidence>
<proteinExistence type="predicted"/>
<keyword evidence="8 11" id="KW-1133">Transmembrane helix</keyword>
<dbReference type="RefSeq" id="WP_144890981.1">
    <property type="nucleotide sequence ID" value="NZ_CP042218.1"/>
</dbReference>
<evidence type="ECO:0000256" key="3">
    <source>
        <dbReference type="ARBA" id="ARBA00022516"/>
    </source>
</evidence>
<evidence type="ECO:0000256" key="7">
    <source>
        <dbReference type="ARBA" id="ARBA00022985"/>
    </source>
</evidence>
<evidence type="ECO:0000256" key="1">
    <source>
        <dbReference type="ARBA" id="ARBA00004651"/>
    </source>
</evidence>
<dbReference type="OrthoDB" id="5998172at2"/>
<evidence type="ECO:0000256" key="6">
    <source>
        <dbReference type="ARBA" id="ARBA00022692"/>
    </source>
</evidence>
<evidence type="ECO:0000256" key="4">
    <source>
        <dbReference type="ARBA" id="ARBA00022519"/>
    </source>
</evidence>
<dbReference type="SUPFAM" id="SSF103481">
    <property type="entry name" value="Multidrug resistance efflux transporter EmrE"/>
    <property type="match status" value="1"/>
</dbReference>
<keyword evidence="4" id="KW-0997">Cell inner membrane</keyword>